<evidence type="ECO:0000256" key="1">
    <source>
        <dbReference type="SAM" id="SignalP"/>
    </source>
</evidence>
<proteinExistence type="predicted"/>
<name>A0A5N5XBR4_9EURO</name>
<feature type="signal peptide" evidence="1">
    <location>
        <begin position="1"/>
        <end position="17"/>
    </location>
</feature>
<protein>
    <submittedName>
        <fullName evidence="2">Uncharacterized protein</fullName>
    </submittedName>
</protein>
<feature type="chain" id="PRO_5024843627" evidence="1">
    <location>
        <begin position="18"/>
        <end position="90"/>
    </location>
</feature>
<dbReference type="OrthoDB" id="5316007at2759"/>
<organism evidence="2 3">
    <name type="scientific">Aspergillus leporis</name>
    <dbReference type="NCBI Taxonomy" id="41062"/>
    <lineage>
        <taxon>Eukaryota</taxon>
        <taxon>Fungi</taxon>
        <taxon>Dikarya</taxon>
        <taxon>Ascomycota</taxon>
        <taxon>Pezizomycotina</taxon>
        <taxon>Eurotiomycetes</taxon>
        <taxon>Eurotiomycetidae</taxon>
        <taxon>Eurotiales</taxon>
        <taxon>Aspergillaceae</taxon>
        <taxon>Aspergillus</taxon>
        <taxon>Aspergillus subgen. Circumdati</taxon>
    </lineage>
</organism>
<keyword evidence="1" id="KW-0732">Signal</keyword>
<dbReference type="AlphaFoldDB" id="A0A5N5XBR4"/>
<dbReference type="Proteomes" id="UP000326565">
    <property type="component" value="Unassembled WGS sequence"/>
</dbReference>
<sequence>MHLTLAFISALLATAKAIQVTQPAAGDTVDVSHDWEVTWTSVSTDSAQICLYLSNFVDYPPQTIFLQGPLDTTLGSTVVGGQCYTGLPIR</sequence>
<evidence type="ECO:0000313" key="2">
    <source>
        <dbReference type="EMBL" id="KAB8078096.1"/>
    </source>
</evidence>
<dbReference type="EMBL" id="ML732161">
    <property type="protein sequence ID" value="KAB8078096.1"/>
    <property type="molecule type" value="Genomic_DNA"/>
</dbReference>
<accession>A0A5N5XBR4</accession>
<evidence type="ECO:0000313" key="3">
    <source>
        <dbReference type="Proteomes" id="UP000326565"/>
    </source>
</evidence>
<gene>
    <name evidence="2" type="ORF">BDV29DRAFT_153020</name>
</gene>
<keyword evidence="3" id="KW-1185">Reference proteome</keyword>
<reference evidence="2 3" key="1">
    <citation type="submission" date="2019-04" db="EMBL/GenBank/DDBJ databases">
        <title>Friends and foes A comparative genomics study of 23 Aspergillus species from section Flavi.</title>
        <authorList>
            <consortium name="DOE Joint Genome Institute"/>
            <person name="Kjaerbolling I."/>
            <person name="Vesth T."/>
            <person name="Frisvad J.C."/>
            <person name="Nybo J.L."/>
            <person name="Theobald S."/>
            <person name="Kildgaard S."/>
            <person name="Isbrandt T."/>
            <person name="Kuo A."/>
            <person name="Sato A."/>
            <person name="Lyhne E.K."/>
            <person name="Kogle M.E."/>
            <person name="Wiebenga A."/>
            <person name="Kun R.S."/>
            <person name="Lubbers R.J."/>
            <person name="Makela M.R."/>
            <person name="Barry K."/>
            <person name="Chovatia M."/>
            <person name="Clum A."/>
            <person name="Daum C."/>
            <person name="Haridas S."/>
            <person name="He G."/>
            <person name="LaButti K."/>
            <person name="Lipzen A."/>
            <person name="Mondo S."/>
            <person name="Riley R."/>
            <person name="Salamov A."/>
            <person name="Simmons B.A."/>
            <person name="Magnuson J.K."/>
            <person name="Henrissat B."/>
            <person name="Mortensen U.H."/>
            <person name="Larsen T.O."/>
            <person name="Devries R.P."/>
            <person name="Grigoriev I.V."/>
            <person name="Machida M."/>
            <person name="Baker S.E."/>
            <person name="Andersen M.R."/>
        </authorList>
    </citation>
    <scope>NUCLEOTIDE SEQUENCE [LARGE SCALE GENOMIC DNA]</scope>
    <source>
        <strain evidence="2 3">CBS 151.66</strain>
    </source>
</reference>